<evidence type="ECO:0000259" key="1">
    <source>
        <dbReference type="Pfam" id="PF16363"/>
    </source>
</evidence>
<dbReference type="InterPro" id="IPR016040">
    <property type="entry name" value="NAD(P)-bd_dom"/>
</dbReference>
<dbReference type="Gene3D" id="3.90.25.10">
    <property type="entry name" value="UDP-galactose 4-epimerase, domain 1"/>
    <property type="match status" value="1"/>
</dbReference>
<dbReference type="AlphaFoldDB" id="A0A1G6V6W9"/>
<dbReference type="EMBL" id="FMYQ01000020">
    <property type="protein sequence ID" value="SDD48615.1"/>
    <property type="molecule type" value="Genomic_DNA"/>
</dbReference>
<dbReference type="InterPro" id="IPR036291">
    <property type="entry name" value="NAD(P)-bd_dom_sf"/>
</dbReference>
<sequence length="318" mass="34526">MTHSDPASRPRALITGIGGFTGRYMAARLAADGYHVSGTVRSGESLSEEAFPFGATAIEADLLDRGAIAHAVEAVQPDVVVHLAAVAHVADSDVARTYVVNVVGTRNLLEALAHVRHVPRAVLLASSANIYGNATNGIIDEQVAPQPANDYAVSKLAMEYVAKRWEAQLPLIVARPFNYTGVGQSPDFLIPKIIEHYARGEKRISLGNVHVARDFSDVRDIVHAYARLIEAAPRGATVNVCSGSGHTLGALLDMLARIAGYEIDVHVDPRFVRANEVRQLVGSNAKLRSIVGDTSRKHLEDTLRWMYEEARERLLETQ</sequence>
<keyword evidence="3" id="KW-1185">Reference proteome</keyword>
<dbReference type="SUPFAM" id="SSF51735">
    <property type="entry name" value="NAD(P)-binding Rossmann-fold domains"/>
    <property type="match status" value="1"/>
</dbReference>
<dbReference type="OrthoDB" id="5295702at2"/>
<dbReference type="Gene3D" id="3.40.50.720">
    <property type="entry name" value="NAD(P)-binding Rossmann-like Domain"/>
    <property type="match status" value="1"/>
</dbReference>
<evidence type="ECO:0000313" key="2">
    <source>
        <dbReference type="EMBL" id="SDD48615.1"/>
    </source>
</evidence>
<accession>A0A1G6V6W9</accession>
<proteinExistence type="predicted"/>
<reference evidence="3" key="1">
    <citation type="submission" date="2016-09" db="EMBL/GenBank/DDBJ databases">
        <authorList>
            <person name="Varghese N."/>
            <person name="Submissions S."/>
        </authorList>
    </citation>
    <scope>NUCLEOTIDE SEQUENCE [LARGE SCALE GENOMIC DNA]</scope>
    <source>
        <strain evidence="3">TNe-862</strain>
    </source>
</reference>
<dbReference type="STRING" id="416944.SAMN05421548_12039"/>
<feature type="domain" description="NAD(P)-binding" evidence="1">
    <location>
        <begin position="13"/>
        <end position="304"/>
    </location>
</feature>
<name>A0A1G6V6W9_9BURK</name>
<dbReference type="Pfam" id="PF16363">
    <property type="entry name" value="GDP_Man_Dehyd"/>
    <property type="match status" value="1"/>
</dbReference>
<dbReference type="RefSeq" id="WP_092000475.1">
    <property type="nucleotide sequence ID" value="NZ_FMYQ01000020.1"/>
</dbReference>
<organism evidence="2 3">
    <name type="scientific">Paraburkholderia lycopersici</name>
    <dbReference type="NCBI Taxonomy" id="416944"/>
    <lineage>
        <taxon>Bacteria</taxon>
        <taxon>Pseudomonadati</taxon>
        <taxon>Pseudomonadota</taxon>
        <taxon>Betaproteobacteria</taxon>
        <taxon>Burkholderiales</taxon>
        <taxon>Burkholderiaceae</taxon>
        <taxon>Paraburkholderia</taxon>
    </lineage>
</organism>
<evidence type="ECO:0000313" key="3">
    <source>
        <dbReference type="Proteomes" id="UP000198908"/>
    </source>
</evidence>
<dbReference type="Proteomes" id="UP000198908">
    <property type="component" value="Unassembled WGS sequence"/>
</dbReference>
<gene>
    <name evidence="2" type="ORF">SAMN05421548_12039</name>
</gene>
<protein>
    <submittedName>
        <fullName evidence="2">Nucleoside-diphosphate-sugar epimerase</fullName>
    </submittedName>
</protein>
<dbReference type="PANTHER" id="PTHR43000">
    <property type="entry name" value="DTDP-D-GLUCOSE 4,6-DEHYDRATASE-RELATED"/>
    <property type="match status" value="1"/>
</dbReference>